<comment type="caution">
    <text evidence="2">The sequence shown here is derived from an EMBL/GenBank/DDBJ whole genome shotgun (WGS) entry which is preliminary data.</text>
</comment>
<feature type="compositionally biased region" description="Basic and acidic residues" evidence="1">
    <location>
        <begin position="53"/>
        <end position="71"/>
    </location>
</feature>
<name>Q0FZY6_9HYPH</name>
<dbReference type="Proteomes" id="UP000004310">
    <property type="component" value="Unassembled WGS sequence"/>
</dbReference>
<evidence type="ECO:0000313" key="3">
    <source>
        <dbReference type="Proteomes" id="UP000004310"/>
    </source>
</evidence>
<feature type="region of interest" description="Disordered" evidence="1">
    <location>
        <begin position="140"/>
        <end position="169"/>
    </location>
</feature>
<dbReference type="eggNOG" id="COG3743">
    <property type="taxonomic scope" value="Bacteria"/>
</dbReference>
<feature type="region of interest" description="Disordered" evidence="1">
    <location>
        <begin position="1"/>
        <end position="71"/>
    </location>
</feature>
<reference evidence="2 3" key="1">
    <citation type="journal article" date="2010" name="J. Bacteriol.">
        <title>Genome sequence of Fulvimarina pelagi HTCC2506T, a Mn(II)-oxidizing alphaproteobacterium possessing an aerobic anoxygenic photosynthetic gene cluster and Xanthorhodopsin.</title>
        <authorList>
            <person name="Kang I."/>
            <person name="Oh H.M."/>
            <person name="Lim S.I."/>
            <person name="Ferriera S."/>
            <person name="Giovannoni S.J."/>
            <person name="Cho J.C."/>
        </authorList>
    </citation>
    <scope>NUCLEOTIDE SEQUENCE [LARGE SCALE GENOMIC DNA]</scope>
    <source>
        <strain evidence="2 3">HTCC2506</strain>
    </source>
</reference>
<protein>
    <submittedName>
        <fullName evidence="2">Uncharacterized protein</fullName>
    </submittedName>
</protein>
<evidence type="ECO:0000313" key="2">
    <source>
        <dbReference type="EMBL" id="EAU40455.1"/>
    </source>
</evidence>
<feature type="compositionally biased region" description="Polar residues" evidence="1">
    <location>
        <begin position="155"/>
        <end position="169"/>
    </location>
</feature>
<sequence>MALDVTIGEVHMTNSDDDVSRKGRIGASPAANDWDPGPVADQKLFNSLKSRVPAREAADDDPLENKHKGQAYRHDFRTLDYKHLSRTEAEREAERKRIKAMHSTWTPKIKLGKSAPPLSRAKFASFGGSTISVDVIRLEKGQRSSNGRPLDNDPVQATPSMTMTGDGGNTTAKAQLDDAQLSGSVPVGAEPQLLAAPREGKAPDSLTNIDGIGPSLERLLYDIGVFHIEQIAGWTGSQVAWIENALGCEPGRIEKEGWVRQAIGLLTR</sequence>
<gene>
    <name evidence="2" type="ORF">FP2506_04481</name>
</gene>
<keyword evidence="3" id="KW-1185">Reference proteome</keyword>
<accession>Q0FZY6</accession>
<proteinExistence type="predicted"/>
<evidence type="ECO:0000256" key="1">
    <source>
        <dbReference type="SAM" id="MobiDB-lite"/>
    </source>
</evidence>
<dbReference type="STRING" id="217511.GCA_001463845_01457"/>
<dbReference type="EMBL" id="AATP01000007">
    <property type="protein sequence ID" value="EAU40455.1"/>
    <property type="molecule type" value="Genomic_DNA"/>
</dbReference>
<dbReference type="AlphaFoldDB" id="Q0FZY6"/>
<dbReference type="HOGENOM" id="CLU_1037279_0_0_5"/>
<organism evidence="2 3">
    <name type="scientific">Fulvimarina pelagi HTCC2506</name>
    <dbReference type="NCBI Taxonomy" id="314231"/>
    <lineage>
        <taxon>Bacteria</taxon>
        <taxon>Pseudomonadati</taxon>
        <taxon>Pseudomonadota</taxon>
        <taxon>Alphaproteobacteria</taxon>
        <taxon>Hyphomicrobiales</taxon>
        <taxon>Aurantimonadaceae</taxon>
        <taxon>Fulvimarina</taxon>
    </lineage>
</organism>